<proteinExistence type="predicted"/>
<dbReference type="EMBL" id="JALLPJ020000637">
    <property type="protein sequence ID" value="KAL3786723.1"/>
    <property type="molecule type" value="Genomic_DNA"/>
</dbReference>
<dbReference type="AlphaFoldDB" id="A0ABD3PGA6"/>
<accession>A0ABD3PGA6</accession>
<organism evidence="1 2">
    <name type="scientific">Cyclotella atomus</name>
    <dbReference type="NCBI Taxonomy" id="382360"/>
    <lineage>
        <taxon>Eukaryota</taxon>
        <taxon>Sar</taxon>
        <taxon>Stramenopiles</taxon>
        <taxon>Ochrophyta</taxon>
        <taxon>Bacillariophyta</taxon>
        <taxon>Coscinodiscophyceae</taxon>
        <taxon>Thalassiosirophycidae</taxon>
        <taxon>Stephanodiscales</taxon>
        <taxon>Stephanodiscaceae</taxon>
        <taxon>Cyclotella</taxon>
    </lineage>
</organism>
<dbReference type="Proteomes" id="UP001530400">
    <property type="component" value="Unassembled WGS sequence"/>
</dbReference>
<evidence type="ECO:0000313" key="1">
    <source>
        <dbReference type="EMBL" id="KAL3786723.1"/>
    </source>
</evidence>
<comment type="caution">
    <text evidence="1">The sequence shown here is derived from an EMBL/GenBank/DDBJ whole genome shotgun (WGS) entry which is preliminary data.</text>
</comment>
<reference evidence="1 2" key="1">
    <citation type="submission" date="2024-10" db="EMBL/GenBank/DDBJ databases">
        <title>Updated reference genomes for cyclostephanoid diatoms.</title>
        <authorList>
            <person name="Roberts W.R."/>
            <person name="Alverson A.J."/>
        </authorList>
    </citation>
    <scope>NUCLEOTIDE SEQUENCE [LARGE SCALE GENOMIC DNA]</scope>
    <source>
        <strain evidence="1 2">AJA010-31</strain>
    </source>
</reference>
<evidence type="ECO:0000313" key="2">
    <source>
        <dbReference type="Proteomes" id="UP001530400"/>
    </source>
</evidence>
<evidence type="ECO:0008006" key="3">
    <source>
        <dbReference type="Google" id="ProtNLM"/>
    </source>
</evidence>
<name>A0ABD3PGA6_9STRA</name>
<gene>
    <name evidence="1" type="ORF">ACHAWO_013710</name>
</gene>
<protein>
    <recommendedName>
        <fullName evidence="3">LAGLIDADG homing endonuclease</fullName>
    </recommendedName>
</protein>
<sequence>MKSKTINATKSTGSSSNNIEVDVDTTRSILVHPNLKTAEIDDVFLQTLNCMGCRLDSLMLSRFTIKNIYFIDYNLKLTFTIKWAVSLEDDPLYTYRFRSKGDYEKFCNMIGLDVKDIPDGG</sequence>
<keyword evidence="2" id="KW-1185">Reference proteome</keyword>